<evidence type="ECO:0000313" key="2">
    <source>
        <dbReference type="EMBL" id="SDZ75241.1"/>
    </source>
</evidence>
<dbReference type="PANTHER" id="PTHR43471">
    <property type="entry name" value="ABC TRANSPORTER PERMEASE"/>
    <property type="match status" value="1"/>
</dbReference>
<keyword evidence="1" id="KW-1133">Transmembrane helix</keyword>
<keyword evidence="3" id="KW-1185">Reference proteome</keyword>
<dbReference type="AlphaFoldDB" id="A0A1H3VKP7"/>
<dbReference type="GO" id="GO:0140359">
    <property type="term" value="F:ABC-type transporter activity"/>
    <property type="evidence" value="ECO:0007669"/>
    <property type="project" value="InterPro"/>
</dbReference>
<proteinExistence type="predicted"/>
<feature type="transmembrane region" description="Helical" evidence="1">
    <location>
        <begin position="132"/>
        <end position="153"/>
    </location>
</feature>
<evidence type="ECO:0000313" key="3">
    <source>
        <dbReference type="Proteomes" id="UP000236755"/>
    </source>
</evidence>
<dbReference type="PANTHER" id="PTHR43471:SF1">
    <property type="entry name" value="ABC TRANSPORTER PERMEASE PROTEIN NOSY-RELATED"/>
    <property type="match status" value="1"/>
</dbReference>
<reference evidence="2 3" key="1">
    <citation type="submission" date="2016-10" db="EMBL/GenBank/DDBJ databases">
        <authorList>
            <person name="de Groot N.N."/>
        </authorList>
    </citation>
    <scope>NUCLEOTIDE SEQUENCE [LARGE SCALE GENOMIC DNA]</scope>
    <source>
        <strain evidence="2 3">CGMCC 1.8712</strain>
    </source>
</reference>
<feature type="transmembrane region" description="Helical" evidence="1">
    <location>
        <begin position="93"/>
        <end position="120"/>
    </location>
</feature>
<dbReference type="GO" id="GO:0005886">
    <property type="term" value="C:plasma membrane"/>
    <property type="evidence" value="ECO:0007669"/>
    <property type="project" value="UniProtKB-SubCell"/>
</dbReference>
<sequence>MRWSPLARKEARTVATSKGIWLLAVLLVPWGYRPSYVGWDGLGANITAGYVQLAGTGLLPLGVLLLSYQSIVGERTSGSLKFTLGLPLTRTDVLLGTVVGRTVGIAGPVTLSFLVLAGIGLLDHGAFDPLPFLGVVLVTLLYVGVLVSIAVSVSAMVERTVTAAGAVFGLVFLPFVVFWSRLATVVFSAATGTAVNPFEPPASGPLFLLHRLNPGGAYHVVSNWVLGVGNSANTYSTVLSELQPQVSTNALVVEATFQPGAVPGYLHESVGVLVLLAWLVAPLGLARLVFSRGDVA</sequence>
<name>A0A1H3VKP7_9EURY</name>
<evidence type="ECO:0000256" key="1">
    <source>
        <dbReference type="SAM" id="Phobius"/>
    </source>
</evidence>
<feature type="transmembrane region" description="Helical" evidence="1">
    <location>
        <begin position="50"/>
        <end position="72"/>
    </location>
</feature>
<dbReference type="Pfam" id="PF12679">
    <property type="entry name" value="ABC2_membrane_2"/>
    <property type="match status" value="1"/>
</dbReference>
<accession>A0A1H3VKP7</accession>
<dbReference type="RefSeq" id="WP_092629651.1">
    <property type="nucleotide sequence ID" value="NZ_FNQT01000001.1"/>
</dbReference>
<dbReference type="STRING" id="555874.SAMN04488065_0040"/>
<organism evidence="2 3">
    <name type="scientific">Haloplanus vescus</name>
    <dbReference type="NCBI Taxonomy" id="555874"/>
    <lineage>
        <taxon>Archaea</taxon>
        <taxon>Methanobacteriati</taxon>
        <taxon>Methanobacteriota</taxon>
        <taxon>Stenosarchaea group</taxon>
        <taxon>Halobacteria</taxon>
        <taxon>Halobacteriales</taxon>
        <taxon>Haloferacaceae</taxon>
        <taxon>Haloplanus</taxon>
    </lineage>
</organism>
<dbReference type="Proteomes" id="UP000236755">
    <property type="component" value="Unassembled WGS sequence"/>
</dbReference>
<feature type="transmembrane region" description="Helical" evidence="1">
    <location>
        <begin position="270"/>
        <end position="290"/>
    </location>
</feature>
<dbReference type="OrthoDB" id="86287at2157"/>
<feature type="transmembrane region" description="Helical" evidence="1">
    <location>
        <begin position="160"/>
        <end position="179"/>
    </location>
</feature>
<keyword evidence="1" id="KW-0472">Membrane</keyword>
<feature type="transmembrane region" description="Helical" evidence="1">
    <location>
        <begin position="12"/>
        <end position="30"/>
    </location>
</feature>
<keyword evidence="1" id="KW-0812">Transmembrane</keyword>
<protein>
    <submittedName>
        <fullName evidence="2">ABC-2 family transporter protein</fullName>
    </submittedName>
</protein>
<gene>
    <name evidence="2" type="ORF">SAMN04488065_0040</name>
</gene>
<dbReference type="EMBL" id="FNQT01000001">
    <property type="protein sequence ID" value="SDZ75241.1"/>
    <property type="molecule type" value="Genomic_DNA"/>
</dbReference>